<gene>
    <name evidence="3" type="ORF">ANHYDRO_01120</name>
</gene>
<dbReference type="GO" id="GO:0005978">
    <property type="term" value="P:glycogen biosynthetic process"/>
    <property type="evidence" value="ECO:0007669"/>
    <property type="project" value="TreeGrafter"/>
</dbReference>
<dbReference type="GO" id="GO:0004553">
    <property type="term" value="F:hydrolase activity, hydrolyzing O-glycosyl compounds"/>
    <property type="evidence" value="ECO:0007669"/>
    <property type="project" value="InterPro"/>
</dbReference>
<dbReference type="Pfam" id="PF02922">
    <property type="entry name" value="CBM_48"/>
    <property type="match status" value="1"/>
</dbReference>
<organism evidence="3 4">
    <name type="scientific">Anaerococcus hydrogenalis DSM 7454</name>
    <dbReference type="NCBI Taxonomy" id="561177"/>
    <lineage>
        <taxon>Bacteria</taxon>
        <taxon>Bacillati</taxon>
        <taxon>Bacillota</taxon>
        <taxon>Tissierellia</taxon>
        <taxon>Tissierellales</taxon>
        <taxon>Peptoniphilaceae</taxon>
        <taxon>Anaerococcus</taxon>
    </lineage>
</organism>
<name>B6W967_9FIRM</name>
<dbReference type="Proteomes" id="UP000005451">
    <property type="component" value="Unassembled WGS sequence"/>
</dbReference>
<dbReference type="Gene3D" id="2.60.40.10">
    <property type="entry name" value="Immunoglobulins"/>
    <property type="match status" value="1"/>
</dbReference>
<dbReference type="STRING" id="561177.ANHYDRO_01120"/>
<dbReference type="PANTHER" id="PTHR43651:SF3">
    <property type="entry name" value="1,4-ALPHA-GLUCAN-BRANCHING ENZYME"/>
    <property type="match status" value="1"/>
</dbReference>
<dbReference type="InterPro" id="IPR014756">
    <property type="entry name" value="Ig_E-set"/>
</dbReference>
<proteinExistence type="predicted"/>
<evidence type="ECO:0000259" key="2">
    <source>
        <dbReference type="Pfam" id="PF02922"/>
    </source>
</evidence>
<dbReference type="SUPFAM" id="SSF81296">
    <property type="entry name" value="E set domains"/>
    <property type="match status" value="1"/>
</dbReference>
<dbReference type="InterPro" id="IPR004193">
    <property type="entry name" value="Glyco_hydro_13_N"/>
</dbReference>
<sequence length="150" mass="17925">MDTRSFIEGRAKDAYKFFGNHKKTNNSYIFRSYAPNARNVYVIGDFNGWKEEKLRKYSTGVFSKTIKKVNKFDKYLFVIEDNDGNKSYKLDLFAKLCDLENQSSVVFDEAFKFSYKIRENNNINIYQVNFENLDREIFENKKRWILLSNI</sequence>
<accession>B6W967</accession>
<evidence type="ECO:0000313" key="3">
    <source>
        <dbReference type="EMBL" id="EEB36043.1"/>
    </source>
</evidence>
<dbReference type="InterPro" id="IPR044143">
    <property type="entry name" value="GlgB_N_E_set_prok"/>
</dbReference>
<dbReference type="RefSeq" id="WP_004814235.1">
    <property type="nucleotide sequence ID" value="NZ_ABXA01000030.1"/>
</dbReference>
<protein>
    <submittedName>
        <fullName evidence="3">Isoamylase N-terminal domain protein</fullName>
    </submittedName>
</protein>
<comment type="caution">
    <text evidence="3">The sequence shown here is derived from an EMBL/GenBank/DDBJ whole genome shotgun (WGS) entry which is preliminary data.</text>
</comment>
<dbReference type="InterPro" id="IPR013783">
    <property type="entry name" value="Ig-like_fold"/>
</dbReference>
<feature type="domain" description="Glycoside hydrolase family 13 N-terminal" evidence="2">
    <location>
        <begin position="18"/>
        <end position="94"/>
    </location>
</feature>
<evidence type="ECO:0000313" key="4">
    <source>
        <dbReference type="Proteomes" id="UP000005451"/>
    </source>
</evidence>
<dbReference type="PANTHER" id="PTHR43651">
    <property type="entry name" value="1,4-ALPHA-GLUCAN-BRANCHING ENZYME"/>
    <property type="match status" value="1"/>
</dbReference>
<dbReference type="GO" id="GO:0005829">
    <property type="term" value="C:cytosol"/>
    <property type="evidence" value="ECO:0007669"/>
    <property type="project" value="TreeGrafter"/>
</dbReference>
<dbReference type="CDD" id="cd02855">
    <property type="entry name" value="E_set_GBE_prok_N"/>
    <property type="match status" value="1"/>
</dbReference>
<reference evidence="3 4" key="1">
    <citation type="submission" date="2008-09" db="EMBL/GenBank/DDBJ databases">
        <authorList>
            <person name="Fulton L."/>
            <person name="Clifton S."/>
            <person name="Fulton B."/>
            <person name="Xu J."/>
            <person name="Minx P."/>
            <person name="Pepin K.H."/>
            <person name="Johnson M."/>
            <person name="Thiruvilangam P."/>
            <person name="Bhonagiri V."/>
            <person name="Nash W.E."/>
            <person name="Mardis E.R."/>
            <person name="Wilson R.K."/>
        </authorList>
    </citation>
    <scope>NUCLEOTIDE SEQUENCE [LARGE SCALE GENOMIC DNA]</scope>
    <source>
        <strain evidence="3 4">DSM 7454</strain>
    </source>
</reference>
<dbReference type="AlphaFoldDB" id="B6W967"/>
<reference evidence="3 4" key="2">
    <citation type="submission" date="2008-10" db="EMBL/GenBank/DDBJ databases">
        <title>Draft genome sequence of Anaerococcus hydrogenalis (DSM 7454).</title>
        <authorList>
            <person name="Sudarsanam P."/>
            <person name="Ley R."/>
            <person name="Guruge J."/>
            <person name="Turnbaugh P.J."/>
            <person name="Mahowald M."/>
            <person name="Liep D."/>
            <person name="Gordon J."/>
        </authorList>
    </citation>
    <scope>NUCLEOTIDE SEQUENCE [LARGE SCALE GENOMIC DNA]</scope>
    <source>
        <strain evidence="3 4">DSM 7454</strain>
    </source>
</reference>
<dbReference type="EMBL" id="ABXA01000030">
    <property type="protein sequence ID" value="EEB36043.1"/>
    <property type="molecule type" value="Genomic_DNA"/>
</dbReference>
<evidence type="ECO:0000256" key="1">
    <source>
        <dbReference type="ARBA" id="ARBA00002953"/>
    </source>
</evidence>
<comment type="function">
    <text evidence="1">Catalyzes the formation of the alpha-1,6-glucosidic linkages in glycogen by scission of a 1,4-alpha-linked oligosaccharide from growing alpha-1,4-glucan chains and the subsequent attachment of the oligosaccharide to the alpha-1,6 position.</text>
</comment>
<dbReference type="eggNOG" id="COG0296">
    <property type="taxonomic scope" value="Bacteria"/>
</dbReference>
<dbReference type="GO" id="GO:0003844">
    <property type="term" value="F:1,4-alpha-glucan branching enzyme activity"/>
    <property type="evidence" value="ECO:0007669"/>
    <property type="project" value="TreeGrafter"/>
</dbReference>